<gene>
    <name evidence="1" type="primary">gp_73497</name>
</gene>
<dbReference type="Proteomes" id="UP000827937">
    <property type="component" value="Segment"/>
</dbReference>
<sequence>MTPIGDAISARDTYNAVKNRDWLSAGLAALTVLPFVPSGLRNVKAAARYIPTVNRTEQSLINQALGNISKKRDYLSDIANSRNRVLEDINTIPYRNRAEQADKIFGTNYSETYDLLDDLYQHRYFDLPEVQPKDMVASGRLQAKPFAEERFNKTGVGAEPNEFDLWVNTGMYRDPMQLANHEMNHYTDYIISRNANTTINNNMLKQLENSLKQTDATSYYRKGTEQKAYMNQLRTMLKQNGDVQNLDEPVSSTLLKKYLDKMSDSDPIKKMFKQHKNINAYTKWFNTIPLLGTTALGANAYFNNNKDE</sequence>
<reference evidence="1 2" key="1">
    <citation type="submission" date="2021-04" db="EMBL/GenBank/DDBJ databases">
        <authorList>
            <person name="Shkoporov A.N."/>
            <person name="Stockdale S.R."/>
            <person name="Guerin E."/>
            <person name="Ross R.P."/>
            <person name="Hill C."/>
        </authorList>
    </citation>
    <scope>NUCLEOTIDE SEQUENCE [LARGE SCALE GENOMIC DNA]</scope>
    <source>
        <strain evidence="2">cr150_1</strain>
    </source>
</reference>
<name>A0AAE7S375_9CAUD</name>
<keyword evidence="2" id="KW-1185">Reference proteome</keyword>
<evidence type="ECO:0000313" key="1">
    <source>
        <dbReference type="EMBL" id="QWM90995.2"/>
    </source>
</evidence>
<accession>A0AAE7S375</accession>
<dbReference type="EMBL" id="MZ130495">
    <property type="protein sequence ID" value="QWM90995.2"/>
    <property type="molecule type" value="Genomic_DNA"/>
</dbReference>
<protein>
    <submittedName>
        <fullName evidence="1">Uncharacterized protein</fullName>
    </submittedName>
</protein>
<evidence type="ECO:0000313" key="2">
    <source>
        <dbReference type="Proteomes" id="UP000827937"/>
    </source>
</evidence>
<organism evidence="1 2">
    <name type="scientific">uncultured phage cr150_1</name>
    <dbReference type="NCBI Taxonomy" id="2986413"/>
    <lineage>
        <taxon>Viruses</taxon>
        <taxon>Duplodnaviria</taxon>
        <taxon>Heunggongvirae</taxon>
        <taxon>Uroviricota</taxon>
        <taxon>Caudoviricetes</taxon>
        <taxon>Crassvirales</taxon>
        <taxon>Suoliviridae</taxon>
        <taxon>Loutivirinae</taxon>
        <taxon>Blohavirus</taxon>
        <taxon>Blohavirus faecalis</taxon>
    </lineage>
</organism>
<proteinExistence type="predicted"/>